<dbReference type="Pfam" id="PF06271">
    <property type="entry name" value="RDD"/>
    <property type="match status" value="1"/>
</dbReference>
<dbReference type="STRING" id="910347.SAMN05421773_11355"/>
<evidence type="ECO:0000313" key="8">
    <source>
        <dbReference type="EMBL" id="SFD32908.1"/>
    </source>
</evidence>
<name>A0A1I1RKQ3_9ACTN</name>
<keyword evidence="2" id="KW-1003">Cell membrane</keyword>
<dbReference type="AlphaFoldDB" id="A0A1I1RKQ3"/>
<keyword evidence="3 6" id="KW-0812">Transmembrane</keyword>
<keyword evidence="5 6" id="KW-0472">Membrane</keyword>
<dbReference type="GO" id="GO:0005886">
    <property type="term" value="C:plasma membrane"/>
    <property type="evidence" value="ECO:0007669"/>
    <property type="project" value="UniProtKB-SubCell"/>
</dbReference>
<evidence type="ECO:0000256" key="4">
    <source>
        <dbReference type="ARBA" id="ARBA00022989"/>
    </source>
</evidence>
<dbReference type="InterPro" id="IPR010432">
    <property type="entry name" value="RDD"/>
</dbReference>
<dbReference type="PANTHER" id="PTHR36115">
    <property type="entry name" value="PROLINE-RICH ANTIGEN HOMOLOG-RELATED"/>
    <property type="match status" value="1"/>
</dbReference>
<evidence type="ECO:0000259" key="7">
    <source>
        <dbReference type="Pfam" id="PF06271"/>
    </source>
</evidence>
<evidence type="ECO:0000256" key="2">
    <source>
        <dbReference type="ARBA" id="ARBA00022475"/>
    </source>
</evidence>
<reference evidence="8 9" key="1">
    <citation type="submission" date="2016-10" db="EMBL/GenBank/DDBJ databases">
        <authorList>
            <person name="de Groot N.N."/>
        </authorList>
    </citation>
    <scope>NUCLEOTIDE SEQUENCE [LARGE SCALE GENOMIC DNA]</scope>
    <source>
        <strain evidence="8 9">CGMCC 4.5739</strain>
    </source>
</reference>
<keyword evidence="9" id="KW-1185">Reference proteome</keyword>
<feature type="domain" description="RDD" evidence="7">
    <location>
        <begin position="4"/>
        <end position="136"/>
    </location>
</feature>
<accession>A0A1I1RKQ3</accession>
<dbReference type="PANTHER" id="PTHR36115:SF4">
    <property type="entry name" value="MEMBRANE PROTEIN"/>
    <property type="match status" value="1"/>
</dbReference>
<dbReference type="InterPro" id="IPR051791">
    <property type="entry name" value="Pra-immunoreactive"/>
</dbReference>
<evidence type="ECO:0000313" key="9">
    <source>
        <dbReference type="Proteomes" id="UP000199207"/>
    </source>
</evidence>
<gene>
    <name evidence="8" type="ORF">SAMN05421773_11355</name>
</gene>
<proteinExistence type="predicted"/>
<feature type="transmembrane region" description="Helical" evidence="6">
    <location>
        <begin position="44"/>
        <end position="64"/>
    </location>
</feature>
<comment type="subcellular location">
    <subcellularLocation>
        <location evidence="1">Cell membrane</location>
        <topology evidence="1">Multi-pass membrane protein</topology>
    </subcellularLocation>
</comment>
<protein>
    <submittedName>
        <fullName evidence="8">Uncharacterized membrane protein YckC, RDD family</fullName>
    </submittedName>
</protein>
<dbReference type="Proteomes" id="UP000199207">
    <property type="component" value="Unassembled WGS sequence"/>
</dbReference>
<keyword evidence="4 6" id="KW-1133">Transmembrane helix</keyword>
<evidence type="ECO:0000256" key="6">
    <source>
        <dbReference type="SAM" id="Phobius"/>
    </source>
</evidence>
<evidence type="ECO:0000256" key="1">
    <source>
        <dbReference type="ARBA" id="ARBA00004651"/>
    </source>
</evidence>
<feature type="transmembrane region" description="Helical" evidence="6">
    <location>
        <begin position="12"/>
        <end position="32"/>
    </location>
</feature>
<feature type="transmembrane region" description="Helical" evidence="6">
    <location>
        <begin position="100"/>
        <end position="119"/>
    </location>
</feature>
<dbReference type="EMBL" id="FOLM01000013">
    <property type="protein sequence ID" value="SFD32908.1"/>
    <property type="molecule type" value="Genomic_DNA"/>
</dbReference>
<evidence type="ECO:0000256" key="3">
    <source>
        <dbReference type="ARBA" id="ARBA00022692"/>
    </source>
</evidence>
<evidence type="ECO:0000256" key="5">
    <source>
        <dbReference type="ARBA" id="ARBA00023136"/>
    </source>
</evidence>
<sequence>MPPLASLGRRLVARIIDWLIIYIPMALITLPLVDTDDYNTVGNWGTSLLGVLVYFVYEALMLTSRGQTLGKMAMKIRVGMLADGAIPAGGPGWIRAAVYSLPQLVYCLGQLFWLVNVLFCTWDRPFRQCLHDKAAKTVVVEAH</sequence>
<organism evidence="8 9">
    <name type="scientific">Streptomyces aidingensis</name>
    <dbReference type="NCBI Taxonomy" id="910347"/>
    <lineage>
        <taxon>Bacteria</taxon>
        <taxon>Bacillati</taxon>
        <taxon>Actinomycetota</taxon>
        <taxon>Actinomycetes</taxon>
        <taxon>Kitasatosporales</taxon>
        <taxon>Streptomycetaceae</taxon>
        <taxon>Streptomyces</taxon>
    </lineage>
</organism>